<protein>
    <recommendedName>
        <fullName evidence="5">Ribosomal RNA-processing protein 14/surfeit locus protein 6 C-terminal domain-containing protein</fullName>
    </recommendedName>
</protein>
<keyword evidence="3" id="KW-0539">Nucleus</keyword>
<feature type="compositionally biased region" description="Basic and acidic residues" evidence="4">
    <location>
        <begin position="48"/>
        <end position="84"/>
    </location>
</feature>
<dbReference type="GO" id="GO:0003723">
    <property type="term" value="F:RNA binding"/>
    <property type="evidence" value="ECO:0007669"/>
    <property type="project" value="TreeGrafter"/>
</dbReference>
<dbReference type="GO" id="GO:0005730">
    <property type="term" value="C:nucleolus"/>
    <property type="evidence" value="ECO:0007669"/>
    <property type="project" value="TreeGrafter"/>
</dbReference>
<dbReference type="InterPro" id="IPR007019">
    <property type="entry name" value="SURF6"/>
</dbReference>
<evidence type="ECO:0000259" key="5">
    <source>
        <dbReference type="Pfam" id="PF04935"/>
    </source>
</evidence>
<dbReference type="InterPro" id="IPR029190">
    <property type="entry name" value="Rrp14/SURF6_C"/>
</dbReference>
<dbReference type="GO" id="GO:0042274">
    <property type="term" value="P:ribosomal small subunit biogenesis"/>
    <property type="evidence" value="ECO:0007669"/>
    <property type="project" value="TreeGrafter"/>
</dbReference>
<feature type="compositionally biased region" description="Basic and acidic residues" evidence="4">
    <location>
        <begin position="112"/>
        <end position="122"/>
    </location>
</feature>
<evidence type="ECO:0000256" key="3">
    <source>
        <dbReference type="ARBA" id="ARBA00023242"/>
    </source>
</evidence>
<feature type="compositionally biased region" description="Basic and acidic residues" evidence="4">
    <location>
        <begin position="161"/>
        <end position="176"/>
    </location>
</feature>
<dbReference type="Pfam" id="PF04935">
    <property type="entry name" value="SURF6"/>
    <property type="match status" value="1"/>
</dbReference>
<dbReference type="Proteomes" id="UP001472866">
    <property type="component" value="Chromosome 04"/>
</dbReference>
<feature type="region of interest" description="Disordered" evidence="4">
    <location>
        <begin position="42"/>
        <end position="95"/>
    </location>
</feature>
<dbReference type="EMBL" id="CP151504">
    <property type="protein sequence ID" value="WZN61514.1"/>
    <property type="molecule type" value="Genomic_DNA"/>
</dbReference>
<evidence type="ECO:0000256" key="4">
    <source>
        <dbReference type="SAM" id="MobiDB-lite"/>
    </source>
</evidence>
<evidence type="ECO:0000313" key="7">
    <source>
        <dbReference type="Proteomes" id="UP001472866"/>
    </source>
</evidence>
<feature type="compositionally biased region" description="Basic and acidic residues" evidence="4">
    <location>
        <begin position="140"/>
        <end position="149"/>
    </location>
</feature>
<evidence type="ECO:0000313" key="6">
    <source>
        <dbReference type="EMBL" id="WZN61514.1"/>
    </source>
</evidence>
<gene>
    <name evidence="6" type="ORF">HKI87_04g30490</name>
</gene>
<sequence>MTDSGALVCSRFLDRLAEMVPAKYFVDSGKVQDTGSQFWHSKSVKAQKKQEAAREGKLRKRDKFDPENAKTTVERQAEVYNESKRGKKAKGSVADVDEEDVQFQKVEFHVRKVGEAGSKAERGSSTQQQRKKTKQALLKEALKKKERAAQDSGSNIAWGDAFDRAEGKKVFDDPKKLAKAIKRDKKQKEKKSEKWKTIQDEQKAKRDEKQKKRRTNLKERTEKKIQRKIQRKK</sequence>
<feature type="region of interest" description="Disordered" evidence="4">
    <location>
        <begin position="112"/>
        <end position="233"/>
    </location>
</feature>
<proteinExistence type="inferred from homology"/>
<organism evidence="6 7">
    <name type="scientific">Chloropicon roscoffensis</name>
    <dbReference type="NCBI Taxonomy" id="1461544"/>
    <lineage>
        <taxon>Eukaryota</taxon>
        <taxon>Viridiplantae</taxon>
        <taxon>Chlorophyta</taxon>
        <taxon>Chloropicophyceae</taxon>
        <taxon>Chloropicales</taxon>
        <taxon>Chloropicaceae</taxon>
        <taxon>Chloropicon</taxon>
    </lineage>
</organism>
<dbReference type="PANTHER" id="PTHR14369:SF0">
    <property type="entry name" value="SURFEIT LOCUS PROTEIN 6"/>
    <property type="match status" value="1"/>
</dbReference>
<accession>A0AAX4P5P9</accession>
<dbReference type="PANTHER" id="PTHR14369">
    <property type="entry name" value="SURFEIT LOCUS PROTEIN 6"/>
    <property type="match status" value="1"/>
</dbReference>
<evidence type="ECO:0000256" key="2">
    <source>
        <dbReference type="ARBA" id="ARBA00005904"/>
    </source>
</evidence>
<comment type="subcellular location">
    <subcellularLocation>
        <location evidence="1">Nucleus</location>
    </subcellularLocation>
</comment>
<comment type="similarity">
    <text evidence="2">Belongs to the SURF6 family.</text>
</comment>
<feature type="compositionally biased region" description="Basic and acidic residues" evidence="4">
    <location>
        <begin position="186"/>
        <end position="224"/>
    </location>
</feature>
<dbReference type="GO" id="GO:0003677">
    <property type="term" value="F:DNA binding"/>
    <property type="evidence" value="ECO:0007669"/>
    <property type="project" value="TreeGrafter"/>
</dbReference>
<keyword evidence="7" id="KW-1185">Reference proteome</keyword>
<evidence type="ECO:0000256" key="1">
    <source>
        <dbReference type="ARBA" id="ARBA00004123"/>
    </source>
</evidence>
<feature type="domain" description="Ribosomal RNA-processing protein 14/surfeit locus protein 6 C-terminal" evidence="5">
    <location>
        <begin position="45"/>
        <end position="229"/>
    </location>
</feature>
<dbReference type="GO" id="GO:0042273">
    <property type="term" value="P:ribosomal large subunit biogenesis"/>
    <property type="evidence" value="ECO:0007669"/>
    <property type="project" value="TreeGrafter"/>
</dbReference>
<reference evidence="6 7" key="1">
    <citation type="submission" date="2024-03" db="EMBL/GenBank/DDBJ databases">
        <title>Complete genome sequence of the green alga Chloropicon roscoffensis RCC1871.</title>
        <authorList>
            <person name="Lemieux C."/>
            <person name="Pombert J.-F."/>
            <person name="Otis C."/>
            <person name="Turmel M."/>
        </authorList>
    </citation>
    <scope>NUCLEOTIDE SEQUENCE [LARGE SCALE GENOMIC DNA]</scope>
    <source>
        <strain evidence="6 7">RCC1871</strain>
    </source>
</reference>
<dbReference type="AlphaFoldDB" id="A0AAX4P5P9"/>
<name>A0AAX4P5P9_9CHLO</name>